<evidence type="ECO:0000256" key="2">
    <source>
        <dbReference type="ARBA" id="ARBA00004906"/>
    </source>
</evidence>
<accession>A0A200QQQ8</accession>
<dbReference type="InterPro" id="IPR000608">
    <property type="entry name" value="UBC"/>
</dbReference>
<reference evidence="8 9" key="1">
    <citation type="journal article" date="2017" name="Mol. Plant">
        <title>The Genome of Medicinal Plant Macleaya cordata Provides New Insights into Benzylisoquinoline Alkaloids Metabolism.</title>
        <authorList>
            <person name="Liu X."/>
            <person name="Liu Y."/>
            <person name="Huang P."/>
            <person name="Ma Y."/>
            <person name="Qing Z."/>
            <person name="Tang Q."/>
            <person name="Cao H."/>
            <person name="Cheng P."/>
            <person name="Zheng Y."/>
            <person name="Yuan Z."/>
            <person name="Zhou Y."/>
            <person name="Liu J."/>
            <person name="Tang Z."/>
            <person name="Zhuo Y."/>
            <person name="Zhang Y."/>
            <person name="Yu L."/>
            <person name="Huang J."/>
            <person name="Yang P."/>
            <person name="Peng Q."/>
            <person name="Zhang J."/>
            <person name="Jiang W."/>
            <person name="Zhang Z."/>
            <person name="Lin K."/>
            <person name="Ro D.K."/>
            <person name="Chen X."/>
            <person name="Xiong X."/>
            <person name="Shang Y."/>
            <person name="Huang S."/>
            <person name="Zeng J."/>
        </authorList>
    </citation>
    <scope>NUCLEOTIDE SEQUENCE [LARGE SCALE GENOMIC DNA]</scope>
    <source>
        <strain evidence="9">cv. BLH2017</strain>
        <tissue evidence="8">Root</tissue>
    </source>
</reference>
<evidence type="ECO:0000313" key="8">
    <source>
        <dbReference type="EMBL" id="OVA12790.1"/>
    </source>
</evidence>
<evidence type="ECO:0000256" key="3">
    <source>
        <dbReference type="ARBA" id="ARBA00022679"/>
    </source>
</evidence>
<evidence type="ECO:0000256" key="4">
    <source>
        <dbReference type="ARBA" id="ARBA00022741"/>
    </source>
</evidence>
<dbReference type="GO" id="GO:0061631">
    <property type="term" value="F:ubiquitin conjugating enzyme activity"/>
    <property type="evidence" value="ECO:0007669"/>
    <property type="project" value="UniProtKB-EC"/>
</dbReference>
<sequence length="176" mass="19888">MMIKKSLFSSSSSSSSSDINNFEFVKKRLHRELTQIISDPPTHCSGGLVHDDDIFHWIGVIFGPSCSPFEDGVFFVSISFPPTYPHNPPDIKFITKVYHPNIDDLGNIDLDILKDEWSPALSISNTLLSICSFLADPHVDNDDTTCNPTAIEYRNDRKEYNKIAGEWTQKYAIKDC</sequence>
<dbReference type="AlphaFoldDB" id="A0A200QQQ8"/>
<dbReference type="SMART" id="SM00212">
    <property type="entry name" value="UBCc"/>
    <property type="match status" value="1"/>
</dbReference>
<dbReference type="InterPro" id="IPR016135">
    <property type="entry name" value="UBQ-conjugating_enzyme/RWD"/>
</dbReference>
<feature type="domain" description="UBC core" evidence="7">
    <location>
        <begin position="24"/>
        <end position="173"/>
    </location>
</feature>
<dbReference type="Proteomes" id="UP000195402">
    <property type="component" value="Unassembled WGS sequence"/>
</dbReference>
<proteinExistence type="predicted"/>
<name>A0A200QQQ8_MACCD</name>
<comment type="catalytic activity">
    <reaction evidence="1">
        <text>S-ubiquitinyl-[E1 ubiquitin-activating enzyme]-L-cysteine + [E2 ubiquitin-conjugating enzyme]-L-cysteine = [E1 ubiquitin-activating enzyme]-L-cysteine + S-ubiquitinyl-[E2 ubiquitin-conjugating enzyme]-L-cysteine.</text>
        <dbReference type="EC" id="2.3.2.23"/>
    </reaction>
</comment>
<dbReference type="Gene3D" id="3.10.110.10">
    <property type="entry name" value="Ubiquitin Conjugating Enzyme"/>
    <property type="match status" value="1"/>
</dbReference>
<keyword evidence="6" id="KW-0067">ATP-binding</keyword>
<evidence type="ECO:0000256" key="1">
    <source>
        <dbReference type="ARBA" id="ARBA00000485"/>
    </source>
</evidence>
<dbReference type="STRING" id="56857.A0A200QQQ8"/>
<comment type="caution">
    <text evidence="8">The sequence shown here is derived from an EMBL/GenBank/DDBJ whole genome shotgun (WGS) entry which is preliminary data.</text>
</comment>
<evidence type="ECO:0000313" key="9">
    <source>
        <dbReference type="Proteomes" id="UP000195402"/>
    </source>
</evidence>
<protein>
    <submittedName>
        <fullName evidence="8">Ubiquitin-conjugating enzyme</fullName>
    </submittedName>
</protein>
<keyword evidence="9" id="KW-1185">Reference proteome</keyword>
<organism evidence="8 9">
    <name type="scientific">Macleaya cordata</name>
    <name type="common">Five-seeded plume-poppy</name>
    <name type="synonym">Bocconia cordata</name>
    <dbReference type="NCBI Taxonomy" id="56857"/>
    <lineage>
        <taxon>Eukaryota</taxon>
        <taxon>Viridiplantae</taxon>
        <taxon>Streptophyta</taxon>
        <taxon>Embryophyta</taxon>
        <taxon>Tracheophyta</taxon>
        <taxon>Spermatophyta</taxon>
        <taxon>Magnoliopsida</taxon>
        <taxon>Ranunculales</taxon>
        <taxon>Papaveraceae</taxon>
        <taxon>Papaveroideae</taxon>
        <taxon>Macleaya</taxon>
    </lineage>
</organism>
<dbReference type="PROSITE" id="PS50127">
    <property type="entry name" value="UBC_2"/>
    <property type="match status" value="1"/>
</dbReference>
<dbReference type="OMA" id="RNDRKEY"/>
<evidence type="ECO:0000256" key="6">
    <source>
        <dbReference type="ARBA" id="ARBA00022840"/>
    </source>
</evidence>
<evidence type="ECO:0000259" key="7">
    <source>
        <dbReference type="PROSITE" id="PS50127"/>
    </source>
</evidence>
<dbReference type="Pfam" id="PF00179">
    <property type="entry name" value="UQ_con"/>
    <property type="match status" value="1"/>
</dbReference>
<dbReference type="PANTHER" id="PTHR24068">
    <property type="entry name" value="UBIQUITIN-CONJUGATING ENZYME E2"/>
    <property type="match status" value="1"/>
</dbReference>
<keyword evidence="4" id="KW-0547">Nucleotide-binding</keyword>
<comment type="pathway">
    <text evidence="2">Protein modification; protein ubiquitination.</text>
</comment>
<keyword evidence="3" id="KW-0808">Transferase</keyword>
<dbReference type="EMBL" id="MVGT01001353">
    <property type="protein sequence ID" value="OVA12790.1"/>
    <property type="molecule type" value="Genomic_DNA"/>
</dbReference>
<evidence type="ECO:0000256" key="5">
    <source>
        <dbReference type="ARBA" id="ARBA00022786"/>
    </source>
</evidence>
<dbReference type="GO" id="GO:0005524">
    <property type="term" value="F:ATP binding"/>
    <property type="evidence" value="ECO:0007669"/>
    <property type="project" value="UniProtKB-KW"/>
</dbReference>
<dbReference type="FunFam" id="3.10.110.10:FF:000101">
    <property type="entry name" value="Ubiquitin-conjugating enzyme E2 D2"/>
    <property type="match status" value="1"/>
</dbReference>
<keyword evidence="5" id="KW-0833">Ubl conjugation pathway</keyword>
<dbReference type="InParanoid" id="A0A200QQQ8"/>
<dbReference type="OrthoDB" id="7851174at2759"/>
<gene>
    <name evidence="8" type="ORF">BVC80_1025g2</name>
</gene>
<dbReference type="SUPFAM" id="SSF54495">
    <property type="entry name" value="UBC-like"/>
    <property type="match status" value="1"/>
</dbReference>